<evidence type="ECO:0000313" key="4">
    <source>
        <dbReference type="Proteomes" id="UP001458880"/>
    </source>
</evidence>
<feature type="compositionally biased region" description="Basic and acidic residues" evidence="1">
    <location>
        <begin position="59"/>
        <end position="75"/>
    </location>
</feature>
<sequence length="202" mass="22325">MDKTRKKSKSMEEISKISGKEMELSRTHLSRLGQPIPQTSTKKRIHVIDVDRIDEEDDHSVRIEIGREMKDDTESARGSQISKKSQRSRVGSSSSKASRTTDRVKKVSSTSSKHGTSYDNAAYDSTLDGFSVISRSSTRASSISLEVQREQYCCFSKWSPFERKLAALVMILVTVIIILVIAVVVLATANNGPGPDDKSLSS</sequence>
<feature type="compositionally biased region" description="Low complexity" evidence="1">
    <location>
        <begin position="88"/>
        <end position="98"/>
    </location>
</feature>
<keyword evidence="2" id="KW-0472">Membrane</keyword>
<keyword evidence="2" id="KW-0812">Transmembrane</keyword>
<gene>
    <name evidence="3" type="ORF">QE152_g34440</name>
</gene>
<evidence type="ECO:0000256" key="2">
    <source>
        <dbReference type="SAM" id="Phobius"/>
    </source>
</evidence>
<feature type="compositionally biased region" description="Polar residues" evidence="1">
    <location>
        <begin position="107"/>
        <end position="118"/>
    </location>
</feature>
<feature type="compositionally biased region" description="Basic and acidic residues" evidence="1">
    <location>
        <begin position="1"/>
        <end position="26"/>
    </location>
</feature>
<reference evidence="3 4" key="1">
    <citation type="journal article" date="2024" name="BMC Genomics">
        <title>De novo assembly and annotation of Popillia japonica's genome with initial clues to its potential as an invasive pest.</title>
        <authorList>
            <person name="Cucini C."/>
            <person name="Boschi S."/>
            <person name="Funari R."/>
            <person name="Cardaioli E."/>
            <person name="Iannotti N."/>
            <person name="Marturano G."/>
            <person name="Paoli F."/>
            <person name="Bruttini M."/>
            <person name="Carapelli A."/>
            <person name="Frati F."/>
            <person name="Nardi F."/>
        </authorList>
    </citation>
    <scope>NUCLEOTIDE SEQUENCE [LARGE SCALE GENOMIC DNA]</scope>
    <source>
        <strain evidence="3">DMR45628</strain>
    </source>
</reference>
<accession>A0AAW1ITZ2</accession>
<feature type="transmembrane region" description="Helical" evidence="2">
    <location>
        <begin position="165"/>
        <end position="189"/>
    </location>
</feature>
<feature type="region of interest" description="Disordered" evidence="1">
    <location>
        <begin position="1"/>
        <end position="118"/>
    </location>
</feature>
<protein>
    <submittedName>
        <fullName evidence="3">Uncharacterized protein</fullName>
    </submittedName>
</protein>
<dbReference type="AlphaFoldDB" id="A0AAW1ITZ2"/>
<keyword evidence="4" id="KW-1185">Reference proteome</keyword>
<evidence type="ECO:0000256" key="1">
    <source>
        <dbReference type="SAM" id="MobiDB-lite"/>
    </source>
</evidence>
<name>A0AAW1ITZ2_POPJA</name>
<comment type="caution">
    <text evidence="3">The sequence shown here is derived from an EMBL/GenBank/DDBJ whole genome shotgun (WGS) entry which is preliminary data.</text>
</comment>
<dbReference type="EMBL" id="JASPKY010000554">
    <property type="protein sequence ID" value="KAK9693084.1"/>
    <property type="molecule type" value="Genomic_DNA"/>
</dbReference>
<dbReference type="Proteomes" id="UP001458880">
    <property type="component" value="Unassembled WGS sequence"/>
</dbReference>
<organism evidence="3 4">
    <name type="scientific">Popillia japonica</name>
    <name type="common">Japanese beetle</name>
    <dbReference type="NCBI Taxonomy" id="7064"/>
    <lineage>
        <taxon>Eukaryota</taxon>
        <taxon>Metazoa</taxon>
        <taxon>Ecdysozoa</taxon>
        <taxon>Arthropoda</taxon>
        <taxon>Hexapoda</taxon>
        <taxon>Insecta</taxon>
        <taxon>Pterygota</taxon>
        <taxon>Neoptera</taxon>
        <taxon>Endopterygota</taxon>
        <taxon>Coleoptera</taxon>
        <taxon>Polyphaga</taxon>
        <taxon>Scarabaeiformia</taxon>
        <taxon>Scarabaeidae</taxon>
        <taxon>Rutelinae</taxon>
        <taxon>Popillia</taxon>
    </lineage>
</organism>
<proteinExistence type="predicted"/>
<keyword evidence="2" id="KW-1133">Transmembrane helix</keyword>
<evidence type="ECO:0000313" key="3">
    <source>
        <dbReference type="EMBL" id="KAK9693084.1"/>
    </source>
</evidence>